<dbReference type="AlphaFoldDB" id="E6QKS2"/>
<protein>
    <submittedName>
        <fullName evidence="2">Putative integrase CP4-6 prophage</fullName>
    </submittedName>
</protein>
<dbReference type="EMBL" id="CABQ01000148">
    <property type="protein sequence ID" value="CBI07842.1"/>
    <property type="molecule type" value="Genomic_DNA"/>
</dbReference>
<comment type="caution">
    <text evidence="2">The sequence shown here is derived from an EMBL/GenBank/DDBJ whole genome shotgun (WGS) entry which is preliminary data.</text>
</comment>
<evidence type="ECO:0000313" key="2">
    <source>
        <dbReference type="EMBL" id="CBI07842.1"/>
    </source>
</evidence>
<dbReference type="Pfam" id="PF13518">
    <property type="entry name" value="HTH_28"/>
    <property type="match status" value="1"/>
</dbReference>
<name>E6QKS2_9ZZZZ</name>
<evidence type="ECO:0000259" key="1">
    <source>
        <dbReference type="Pfam" id="PF13518"/>
    </source>
</evidence>
<dbReference type="InterPro" id="IPR055247">
    <property type="entry name" value="InsJ-like_HTH"/>
</dbReference>
<proteinExistence type="predicted"/>
<feature type="domain" description="Insertion element IS150 protein InsJ-like helix-turn-helix" evidence="1">
    <location>
        <begin position="11"/>
        <end position="48"/>
    </location>
</feature>
<accession>E6QKS2</accession>
<gene>
    <name evidence="2" type="ORF">CARN6_1240</name>
</gene>
<organism evidence="2">
    <name type="scientific">mine drainage metagenome</name>
    <dbReference type="NCBI Taxonomy" id="410659"/>
    <lineage>
        <taxon>unclassified sequences</taxon>
        <taxon>metagenomes</taxon>
        <taxon>ecological metagenomes</taxon>
    </lineage>
</organism>
<sequence length="48" mass="5740">MLWKTMDAQDQRVQFVVSAHRHVRPFGALCAEFGISRPTGYQWLERYR</sequence>
<reference evidence="2" key="1">
    <citation type="submission" date="2009-10" db="EMBL/GenBank/DDBJ databases">
        <title>Diversity of trophic interactions inside an arsenic-rich microbial ecosystem.</title>
        <authorList>
            <person name="Bertin P.N."/>
            <person name="Heinrich-Salmeron A."/>
            <person name="Pelletier E."/>
            <person name="Goulhen-Chollet F."/>
            <person name="Arsene-Ploetze F."/>
            <person name="Gallien S."/>
            <person name="Calteau A."/>
            <person name="Vallenet D."/>
            <person name="Casiot C."/>
            <person name="Chane-Woon-Ming B."/>
            <person name="Giloteaux L."/>
            <person name="Barakat M."/>
            <person name="Bonnefoy V."/>
            <person name="Bruneel O."/>
            <person name="Chandler M."/>
            <person name="Cleiss J."/>
            <person name="Duran R."/>
            <person name="Elbaz-Poulichet F."/>
            <person name="Fonknechten N."/>
            <person name="Lauga B."/>
            <person name="Mornico D."/>
            <person name="Ortet P."/>
            <person name="Schaeffer C."/>
            <person name="Siguier P."/>
            <person name="Alexander Thil Smith A."/>
            <person name="Van Dorsselaer A."/>
            <person name="Weissenbach J."/>
            <person name="Medigue C."/>
            <person name="Le Paslier D."/>
        </authorList>
    </citation>
    <scope>NUCLEOTIDE SEQUENCE</scope>
</reference>